<dbReference type="Gene3D" id="1.20.120.530">
    <property type="entry name" value="GntR ligand-binding domain-like"/>
    <property type="match status" value="1"/>
</dbReference>
<gene>
    <name evidence="6" type="ORF">BKA02_001038</name>
</gene>
<dbReference type="SMART" id="SM00895">
    <property type="entry name" value="FCD"/>
    <property type="match status" value="1"/>
</dbReference>
<dbReference type="EMBL" id="JACCBH010000001">
    <property type="protein sequence ID" value="NYD53983.1"/>
    <property type="molecule type" value="Genomic_DNA"/>
</dbReference>
<protein>
    <submittedName>
        <fullName evidence="6">DNA-binding GntR family transcriptional regulator</fullName>
    </submittedName>
</protein>
<name>A0A7Y9EU36_9MICO</name>
<reference evidence="6 7" key="1">
    <citation type="submission" date="2020-07" db="EMBL/GenBank/DDBJ databases">
        <title>Sequencing the genomes of 1000 actinobacteria strains.</title>
        <authorList>
            <person name="Klenk H.-P."/>
        </authorList>
    </citation>
    <scope>NUCLEOTIDE SEQUENCE [LARGE SCALE GENOMIC DNA]</scope>
    <source>
        <strain evidence="6 7">DSM 22185</strain>
    </source>
</reference>
<evidence type="ECO:0000256" key="3">
    <source>
        <dbReference type="ARBA" id="ARBA00023163"/>
    </source>
</evidence>
<evidence type="ECO:0000259" key="5">
    <source>
        <dbReference type="PROSITE" id="PS50949"/>
    </source>
</evidence>
<evidence type="ECO:0000256" key="1">
    <source>
        <dbReference type="ARBA" id="ARBA00023015"/>
    </source>
</evidence>
<evidence type="ECO:0000256" key="4">
    <source>
        <dbReference type="SAM" id="MobiDB-lite"/>
    </source>
</evidence>
<dbReference type="GO" id="GO:0003700">
    <property type="term" value="F:DNA-binding transcription factor activity"/>
    <property type="evidence" value="ECO:0007669"/>
    <property type="project" value="InterPro"/>
</dbReference>
<dbReference type="InterPro" id="IPR000524">
    <property type="entry name" value="Tscrpt_reg_HTH_GntR"/>
</dbReference>
<dbReference type="PANTHER" id="PTHR43537:SF24">
    <property type="entry name" value="GLUCONATE OPERON TRANSCRIPTIONAL REPRESSOR"/>
    <property type="match status" value="1"/>
</dbReference>
<dbReference type="InterPro" id="IPR011711">
    <property type="entry name" value="GntR_C"/>
</dbReference>
<dbReference type="CDD" id="cd07377">
    <property type="entry name" value="WHTH_GntR"/>
    <property type="match status" value="1"/>
</dbReference>
<dbReference type="Pfam" id="PF07729">
    <property type="entry name" value="FCD"/>
    <property type="match status" value="1"/>
</dbReference>
<dbReference type="Pfam" id="PF00392">
    <property type="entry name" value="GntR"/>
    <property type="match status" value="1"/>
</dbReference>
<dbReference type="SMART" id="SM00345">
    <property type="entry name" value="HTH_GNTR"/>
    <property type="match status" value="1"/>
</dbReference>
<dbReference type="PROSITE" id="PS50949">
    <property type="entry name" value="HTH_GNTR"/>
    <property type="match status" value="1"/>
</dbReference>
<dbReference type="PRINTS" id="PR00035">
    <property type="entry name" value="HTHGNTR"/>
</dbReference>
<organism evidence="6 7">
    <name type="scientific">Microbacterium pseudoresistens</name>
    <dbReference type="NCBI Taxonomy" id="640634"/>
    <lineage>
        <taxon>Bacteria</taxon>
        <taxon>Bacillati</taxon>
        <taxon>Actinomycetota</taxon>
        <taxon>Actinomycetes</taxon>
        <taxon>Micrococcales</taxon>
        <taxon>Microbacteriaceae</taxon>
        <taxon>Microbacterium</taxon>
    </lineage>
</organism>
<accession>A0A7Y9EU36</accession>
<feature type="compositionally biased region" description="Basic and acidic residues" evidence="4">
    <location>
        <begin position="229"/>
        <end position="242"/>
    </location>
</feature>
<keyword evidence="3" id="KW-0804">Transcription</keyword>
<dbReference type="InterPro" id="IPR008920">
    <property type="entry name" value="TF_FadR/GntR_C"/>
</dbReference>
<feature type="domain" description="HTH gntR-type" evidence="5">
    <location>
        <begin position="15"/>
        <end position="82"/>
    </location>
</feature>
<dbReference type="GO" id="GO:0003677">
    <property type="term" value="F:DNA binding"/>
    <property type="evidence" value="ECO:0007669"/>
    <property type="project" value="UniProtKB-KW"/>
</dbReference>
<evidence type="ECO:0000313" key="6">
    <source>
        <dbReference type="EMBL" id="NYD53983.1"/>
    </source>
</evidence>
<dbReference type="InterPro" id="IPR036388">
    <property type="entry name" value="WH-like_DNA-bd_sf"/>
</dbReference>
<dbReference type="SUPFAM" id="SSF46785">
    <property type="entry name" value="Winged helix' DNA-binding domain"/>
    <property type="match status" value="1"/>
</dbReference>
<dbReference type="PANTHER" id="PTHR43537">
    <property type="entry name" value="TRANSCRIPTIONAL REGULATOR, GNTR FAMILY"/>
    <property type="match status" value="1"/>
</dbReference>
<keyword evidence="1" id="KW-0805">Transcription regulation</keyword>
<keyword evidence="7" id="KW-1185">Reference proteome</keyword>
<comment type="caution">
    <text evidence="6">The sequence shown here is derived from an EMBL/GenBank/DDBJ whole genome shotgun (WGS) entry which is preliminary data.</text>
</comment>
<evidence type="ECO:0000256" key="2">
    <source>
        <dbReference type="ARBA" id="ARBA00023125"/>
    </source>
</evidence>
<dbReference type="SUPFAM" id="SSF48008">
    <property type="entry name" value="GntR ligand-binding domain-like"/>
    <property type="match status" value="1"/>
</dbReference>
<dbReference type="Gene3D" id="1.10.10.10">
    <property type="entry name" value="Winged helix-like DNA-binding domain superfamily/Winged helix DNA-binding domain"/>
    <property type="match status" value="1"/>
</dbReference>
<proteinExistence type="predicted"/>
<sequence>MSDSSVLYPVRRVASPVREQTAEAIRIQIMSGGLREGQRLVERELCEQLDVSRNTLREAYRQLEAEGFIDIRPHKGPTVARITPSDATSLYEMREALEGMAIKVFTLRASDADLAELVESFEQLRTAHTQSDTNAVLQSKEAFYDVLYRGAANKVLESHARVLRGRLAQLRVRSLSRGSRREQMLLEIDAVLEHIKKRDAERAQSAWCEHIRLAARAAEESLAAAASEAEDRTPDPGEDHHQPTNSSPSAR</sequence>
<dbReference type="AlphaFoldDB" id="A0A7Y9EU36"/>
<keyword evidence="2 6" id="KW-0238">DNA-binding</keyword>
<dbReference type="RefSeq" id="WP_343045354.1">
    <property type="nucleotide sequence ID" value="NZ_BAABLC010000001.1"/>
</dbReference>
<evidence type="ECO:0000313" key="7">
    <source>
        <dbReference type="Proteomes" id="UP000552045"/>
    </source>
</evidence>
<dbReference type="Proteomes" id="UP000552045">
    <property type="component" value="Unassembled WGS sequence"/>
</dbReference>
<dbReference type="InterPro" id="IPR036390">
    <property type="entry name" value="WH_DNA-bd_sf"/>
</dbReference>
<feature type="region of interest" description="Disordered" evidence="4">
    <location>
        <begin position="222"/>
        <end position="251"/>
    </location>
</feature>